<dbReference type="SUPFAM" id="SSF53649">
    <property type="entry name" value="Alkaline phosphatase-like"/>
    <property type="match status" value="1"/>
</dbReference>
<feature type="transmembrane region" description="Helical" evidence="2">
    <location>
        <begin position="119"/>
        <end position="139"/>
    </location>
</feature>
<dbReference type="GO" id="GO:0016740">
    <property type="term" value="F:transferase activity"/>
    <property type="evidence" value="ECO:0007669"/>
    <property type="project" value="UniProtKB-KW"/>
</dbReference>
<reference evidence="4 5" key="1">
    <citation type="submission" date="2019-10" db="EMBL/GenBank/DDBJ databases">
        <title>A soil myxobacterium in the family Polyangiaceae.</title>
        <authorList>
            <person name="Li Y."/>
            <person name="Wang J."/>
        </authorList>
    </citation>
    <scope>NUCLEOTIDE SEQUENCE [LARGE SCALE GENOMIC DNA]</scope>
    <source>
        <strain evidence="4 5">DSM 14734</strain>
    </source>
</reference>
<feature type="transmembrane region" description="Helical" evidence="2">
    <location>
        <begin position="80"/>
        <end position="99"/>
    </location>
</feature>
<keyword evidence="4" id="KW-0808">Transferase</keyword>
<dbReference type="PANTHER" id="PTHR42693:SF33">
    <property type="entry name" value="ARYLSULFATASE"/>
    <property type="match status" value="1"/>
</dbReference>
<feature type="transmembrane region" description="Helical" evidence="2">
    <location>
        <begin position="55"/>
        <end position="73"/>
    </location>
</feature>
<dbReference type="OrthoDB" id="5500422at2"/>
<feature type="transmembrane region" description="Helical" evidence="2">
    <location>
        <begin position="176"/>
        <end position="196"/>
    </location>
</feature>
<gene>
    <name evidence="4" type="ORF">GF068_34250</name>
</gene>
<feature type="domain" description="Sulfatase N-terminal" evidence="3">
    <location>
        <begin position="291"/>
        <end position="559"/>
    </location>
</feature>
<evidence type="ECO:0000256" key="2">
    <source>
        <dbReference type="SAM" id="Phobius"/>
    </source>
</evidence>
<proteinExistence type="inferred from homology"/>
<protein>
    <submittedName>
        <fullName evidence="4">Sulfatase-like hydrolase/transferase</fullName>
    </submittedName>
</protein>
<keyword evidence="4" id="KW-0378">Hydrolase</keyword>
<name>A0A6N7PYH4_9BACT</name>
<dbReference type="InterPro" id="IPR000917">
    <property type="entry name" value="Sulfatase_N"/>
</dbReference>
<feature type="transmembrane region" description="Helical" evidence="2">
    <location>
        <begin position="146"/>
        <end position="164"/>
    </location>
</feature>
<dbReference type="RefSeq" id="WP_153823737.1">
    <property type="nucleotide sequence ID" value="NZ_WJIE01000014.1"/>
</dbReference>
<dbReference type="InterPro" id="IPR050738">
    <property type="entry name" value="Sulfatase"/>
</dbReference>
<dbReference type="PANTHER" id="PTHR42693">
    <property type="entry name" value="ARYLSULFATASE FAMILY MEMBER"/>
    <property type="match status" value="1"/>
</dbReference>
<dbReference type="CDD" id="cd16148">
    <property type="entry name" value="sulfatase_like"/>
    <property type="match status" value="1"/>
</dbReference>
<evidence type="ECO:0000259" key="3">
    <source>
        <dbReference type="Pfam" id="PF00884"/>
    </source>
</evidence>
<keyword evidence="2" id="KW-1133">Transmembrane helix</keyword>
<dbReference type="Pfam" id="PF00884">
    <property type="entry name" value="Sulfatase"/>
    <property type="match status" value="1"/>
</dbReference>
<evidence type="ECO:0000313" key="4">
    <source>
        <dbReference type="EMBL" id="MRG96949.1"/>
    </source>
</evidence>
<dbReference type="Gene3D" id="3.40.720.10">
    <property type="entry name" value="Alkaline Phosphatase, subunit A"/>
    <property type="match status" value="2"/>
</dbReference>
<keyword evidence="2" id="KW-0472">Membrane</keyword>
<accession>A0A6N7PYH4</accession>
<dbReference type="EMBL" id="WJIE01000014">
    <property type="protein sequence ID" value="MRG96949.1"/>
    <property type="molecule type" value="Genomic_DNA"/>
</dbReference>
<dbReference type="InterPro" id="IPR017850">
    <property type="entry name" value="Alkaline_phosphatase_core_sf"/>
</dbReference>
<keyword evidence="2" id="KW-0812">Transmembrane</keyword>
<dbReference type="GO" id="GO:0004065">
    <property type="term" value="F:arylsulfatase activity"/>
    <property type="evidence" value="ECO:0007669"/>
    <property type="project" value="TreeGrafter"/>
</dbReference>
<feature type="transmembrane region" description="Helical" evidence="2">
    <location>
        <begin position="208"/>
        <end position="226"/>
    </location>
</feature>
<sequence length="661" mass="70817">MNESPRPHLSVSGPDAALLAWMSAAVTNAVAITRSFDLPPRLVTRVLHHAFDAGHFLALGLASAGLVGLYLRFGRARPRASAAVFVALSLALGALVLPPDLRNASRRLSTGHAAWAEPALLALFVALFSLAVPLAALLGRLAARPYLRWVAIGLAAGLVSANPLLLPGDYAGPRLFVASAAAALLAAALAGAVLPARLARLAARARPLRAPLLAAASLGAAASLVVPPRSSVAIGLMSPSGSLLPPFLGALHGGTIPADAPVPPEMAPWFVDRSAAPPVPPSGPPILPRSPAIVLVTIDGLRNDIVASGRYDDRLPHITSLRERGVYFRNARAPGAQTVYSLSSLFAGTYFSQQYWTLYAGRHRGLWPWRDESTRFPELLRARGVSTITFASTEWLVNQYGVVRGFSEDIYVRPPGNGTWVMGEPLVDAALARLAKVGDEPFFLYLHLLDAHAPYNLAGAAGTPFERHLRELMLVDRHVGRLLAALERSSFADRVAFILTSDHGEAFGEHGLFTHATSLYDELLRVPLIVQARNIAPRVVGDDVTLVDLGPTILDLFGAETPGTFLGQSLVPYLRGESPTLTRPILADSRLKRALVLRDGTKVIVNDRAHTVELYDLAADPGETTNLADDTARLSPPLSLLRRFLTTHGIRREGYEIPYRP</sequence>
<evidence type="ECO:0000256" key="1">
    <source>
        <dbReference type="ARBA" id="ARBA00008779"/>
    </source>
</evidence>
<keyword evidence="5" id="KW-1185">Reference proteome</keyword>
<dbReference type="AlphaFoldDB" id="A0A6N7PYH4"/>
<organism evidence="4 5">
    <name type="scientific">Polyangium spumosum</name>
    <dbReference type="NCBI Taxonomy" id="889282"/>
    <lineage>
        <taxon>Bacteria</taxon>
        <taxon>Pseudomonadati</taxon>
        <taxon>Myxococcota</taxon>
        <taxon>Polyangia</taxon>
        <taxon>Polyangiales</taxon>
        <taxon>Polyangiaceae</taxon>
        <taxon>Polyangium</taxon>
    </lineage>
</organism>
<comment type="caution">
    <text evidence="4">The sequence shown here is derived from an EMBL/GenBank/DDBJ whole genome shotgun (WGS) entry which is preliminary data.</text>
</comment>
<dbReference type="Proteomes" id="UP000440224">
    <property type="component" value="Unassembled WGS sequence"/>
</dbReference>
<comment type="similarity">
    <text evidence="1">Belongs to the sulfatase family.</text>
</comment>
<evidence type="ECO:0000313" key="5">
    <source>
        <dbReference type="Proteomes" id="UP000440224"/>
    </source>
</evidence>